<dbReference type="EMBL" id="CABVIK010000007">
    <property type="protein sequence ID" value="VVO94967.1"/>
    <property type="molecule type" value="Genomic_DNA"/>
</dbReference>
<dbReference type="RefSeq" id="WP_154912391.1">
    <property type="nucleotide sequence ID" value="NZ_CABVIK010000007.1"/>
</dbReference>
<sequence length="946" mass="103709">MNTAIHRGTANLQATDARSLPIRQVAYLRKNAGDVAQSLISRGVHNLAGHLIEQWDPRLSIPSLSNVHRLSGDAIQTHSVDAGKRLILPGLAGEELRRWDARGNHWRTRYDDQLRAVAIDENDQENVETFTYADPSANPAFNLRGQMIKQVDQSGTLEPGSFSLQGSPLSESRTIAGAGIFSSNRRYSPLGDLLIQTDSGGHRQRLHYDIAGQLKQVVLQLSAGESQTVLQDAQYNAAGQILMQTAGNGVISRWTYCPADGRLTTLKSGKPDEALQQNLHYFYDRMDNILRIEDHTLAPVYFANQRVDGHREFIYDSLYRVTCTRGFEGEVPNLESGLPELIKPVDPGRRYGYVEDFTYDDGNNLIELRHQREGNNFTLRMRIDPESNRGVRWKTGDPEPDFKTLFDPHGNQSSLQDGAQALIWNAWDQLEKVTLLTHSNGLADDGESYLYSQGERVCKRHVTHTRSMTHSREVLYLPGLDIHTRDEGRVLHVITLPLAFGSVRCLHWASGGPGDLEPDQLRYSLDDHLGSCTLELDRHGALISLEFYYAFGGTAWWAARSEVEADYKTIRYSGKEMDCSGLYYYGARYYAPWLWRWISPDPAGDVDGLNLYAMVNNNPIVFTDSDGRMRETPEERAVRKTRSEERQRARAARSALNQAAYKHTQIVKLSAHRARDAQRQILNHGSAAALGSSTAIRVGAHVAGQVFSYGVGIGIGIGTAALGVAAGPVGVAAGLATGIAAKKAVSFGVDWASERAGLSTSVKLKSGKLDPQRIISKGEYKTMDLVPYASGKLKGVVKGVMDMNRKGLLKGGKEGGSLAVSVGLKVAGAPMASEMSGGLSVLLGLPEIFHEVMGAAGELTPEKIAKLDANINGLIGVLQDSMNNVAAMFAAHGVEAINTFSYIPSKFHKASGDTVESLTRMTDSAINELRNTQKLLHAQPSRVAPQ</sequence>
<name>A0A5E7K6R2_PSEFL</name>
<evidence type="ECO:0008006" key="3">
    <source>
        <dbReference type="Google" id="ProtNLM"/>
    </source>
</evidence>
<organism evidence="1 2">
    <name type="scientific">Pseudomonas fluorescens</name>
    <dbReference type="NCBI Taxonomy" id="294"/>
    <lineage>
        <taxon>Bacteria</taxon>
        <taxon>Pseudomonadati</taxon>
        <taxon>Pseudomonadota</taxon>
        <taxon>Gammaproteobacteria</taxon>
        <taxon>Pseudomonadales</taxon>
        <taxon>Pseudomonadaceae</taxon>
        <taxon>Pseudomonas</taxon>
    </lineage>
</organism>
<proteinExistence type="predicted"/>
<gene>
    <name evidence="1" type="ORF">PS870_02513</name>
</gene>
<dbReference type="PANTHER" id="PTHR32305:SF15">
    <property type="entry name" value="PROTEIN RHSA-RELATED"/>
    <property type="match status" value="1"/>
</dbReference>
<protein>
    <recommendedName>
        <fullName evidence="3">Toxin</fullName>
    </recommendedName>
</protein>
<dbReference type="NCBIfam" id="TIGR03696">
    <property type="entry name" value="Rhs_assc_core"/>
    <property type="match status" value="1"/>
</dbReference>
<reference evidence="1 2" key="1">
    <citation type="submission" date="2019-09" db="EMBL/GenBank/DDBJ databases">
        <authorList>
            <person name="Chandra G."/>
            <person name="Truman W A."/>
        </authorList>
    </citation>
    <scope>NUCLEOTIDE SEQUENCE [LARGE SCALE GENOMIC DNA]</scope>
    <source>
        <strain evidence="1">PS870</strain>
    </source>
</reference>
<dbReference type="InterPro" id="IPR022385">
    <property type="entry name" value="Rhs_assc_core"/>
</dbReference>
<accession>A0A5E7K6R2</accession>
<dbReference type="Gene3D" id="2.180.10.10">
    <property type="entry name" value="RHS repeat-associated core"/>
    <property type="match status" value="1"/>
</dbReference>
<dbReference type="PANTHER" id="PTHR32305">
    <property type="match status" value="1"/>
</dbReference>
<dbReference type="Proteomes" id="UP000349468">
    <property type="component" value="Unassembled WGS sequence"/>
</dbReference>
<dbReference type="InterPro" id="IPR050708">
    <property type="entry name" value="T6SS_VgrG/RHS"/>
</dbReference>
<evidence type="ECO:0000313" key="1">
    <source>
        <dbReference type="EMBL" id="VVO94967.1"/>
    </source>
</evidence>
<dbReference type="AlphaFoldDB" id="A0A5E7K6R2"/>
<evidence type="ECO:0000313" key="2">
    <source>
        <dbReference type="Proteomes" id="UP000349468"/>
    </source>
</evidence>